<evidence type="ECO:0000313" key="2">
    <source>
        <dbReference type="EMBL" id="KIS70230.1"/>
    </source>
</evidence>
<dbReference type="PANTHER" id="PTHR11200:SF300">
    <property type="entry name" value="TYPE II INOSITOL 1,4,5-TRISPHOSPHATE 5-PHOSPHATASE"/>
    <property type="match status" value="1"/>
</dbReference>
<evidence type="ECO:0000259" key="1">
    <source>
        <dbReference type="SMART" id="SM00128"/>
    </source>
</evidence>
<dbReference type="eggNOG" id="KOG0566">
    <property type="taxonomic scope" value="Eukaryota"/>
</dbReference>
<evidence type="ECO:0000313" key="3">
    <source>
        <dbReference type="Proteomes" id="UP000000561"/>
    </source>
</evidence>
<dbReference type="GO" id="GO:0005737">
    <property type="term" value="C:cytoplasm"/>
    <property type="evidence" value="ECO:0000318"/>
    <property type="project" value="GO_Central"/>
</dbReference>
<dbReference type="GO" id="GO:0004439">
    <property type="term" value="F:phosphatidylinositol-4,5-bisphosphate 5-phosphatase activity"/>
    <property type="evidence" value="ECO:0000318"/>
    <property type="project" value="GO_Central"/>
</dbReference>
<reference evidence="2 3" key="1">
    <citation type="journal article" date="2006" name="Nature">
        <title>Insights from the genome of the biotrophic fungal plant pathogen Ustilago maydis.</title>
        <authorList>
            <person name="Kamper J."/>
            <person name="Kahmann R."/>
            <person name="Bolker M."/>
            <person name="Ma L.J."/>
            <person name="Brefort T."/>
            <person name="Saville B.J."/>
            <person name="Banuett F."/>
            <person name="Kronstad J.W."/>
            <person name="Gold S.E."/>
            <person name="Muller O."/>
            <person name="Perlin M.H."/>
            <person name="Wosten H.A."/>
            <person name="de Vries R."/>
            <person name="Ruiz-Herrera J."/>
            <person name="Reynaga-Pena C.G."/>
            <person name="Snetselaar K."/>
            <person name="McCann M."/>
            <person name="Perez-Martin J."/>
            <person name="Feldbrugge M."/>
            <person name="Basse C.W."/>
            <person name="Steinberg G."/>
            <person name="Ibeas J.I."/>
            <person name="Holloman W."/>
            <person name="Guzman P."/>
            <person name="Farman M."/>
            <person name="Stajich J.E."/>
            <person name="Sentandreu R."/>
            <person name="Gonzalez-Prieto J.M."/>
            <person name="Kennell J.C."/>
            <person name="Molina L."/>
            <person name="Schirawski J."/>
            <person name="Mendoza-Mendoza A."/>
            <person name="Greilinger D."/>
            <person name="Munch K."/>
            <person name="Rossel N."/>
            <person name="Scherer M."/>
            <person name="Vranes M."/>
            <person name="Ladendorf O."/>
            <person name="Vincon V."/>
            <person name="Fuchs U."/>
            <person name="Sandrock B."/>
            <person name="Meng S."/>
            <person name="Ho E.C."/>
            <person name="Cahill M.J."/>
            <person name="Boyce K.J."/>
            <person name="Klose J."/>
            <person name="Klosterman S.J."/>
            <person name="Deelstra H.J."/>
            <person name="Ortiz-Castellanos L."/>
            <person name="Li W."/>
            <person name="Sanchez-Alonso P."/>
            <person name="Schreier P.H."/>
            <person name="Hauser-Hahn I."/>
            <person name="Vaupel M."/>
            <person name="Koopmann E."/>
            <person name="Friedrich G."/>
            <person name="Voss H."/>
            <person name="Schluter T."/>
            <person name="Margolis J."/>
            <person name="Platt D."/>
            <person name="Swimmer C."/>
            <person name="Gnirke A."/>
            <person name="Chen F."/>
            <person name="Vysotskaia V."/>
            <person name="Mannhaupt G."/>
            <person name="Guldener U."/>
            <person name="Munsterkotter M."/>
            <person name="Haase D."/>
            <person name="Oesterheld M."/>
            <person name="Mewes H.W."/>
            <person name="Mauceli E.W."/>
            <person name="DeCaprio D."/>
            <person name="Wade C.M."/>
            <person name="Butler J."/>
            <person name="Young S."/>
            <person name="Jaffe D.B."/>
            <person name="Calvo S."/>
            <person name="Nusbaum C."/>
            <person name="Galagan J."/>
            <person name="Birren B.W."/>
        </authorList>
    </citation>
    <scope>NUCLEOTIDE SEQUENCE [LARGE SCALE GENOMIC DNA]</scope>
    <source>
        <strain evidence="3">DSM 14603 / FGSC 9021 / UM521</strain>
    </source>
</reference>
<dbReference type="GO" id="GO:0016020">
    <property type="term" value="C:membrane"/>
    <property type="evidence" value="ECO:0000318"/>
    <property type="project" value="GO_Central"/>
</dbReference>
<dbReference type="SUPFAM" id="SSF56219">
    <property type="entry name" value="DNase I-like"/>
    <property type="match status" value="1"/>
</dbReference>
<dbReference type="InParanoid" id="A0A0D1E736"/>
<dbReference type="Proteomes" id="UP000000561">
    <property type="component" value="Chromosome 4"/>
</dbReference>
<sequence length="710" mass="78540">MSATPEPYLLASTLLTPEELPKLVLVTYDPASAKNDHVASGSTPPVHTQRIFAIISNVSFGVEQSCVLVIKPRRKDPNTAALLCVIPILPELKIDIEPQQGWTASAVTPHNHRLAATSLGLSSLPQKLPTIHTLLESVVPDLLDSKSAGSSNAALKLTLSYGQQAASGVTSDVRGLKDFLSVLKDLLNVAQENAFSTDTTHQWMKAYTDDLSYDTLQQSGAPRLETPVFSRFSHSAFLPSNTHAVGEMLRPASPTSSDMRISVGTFNVNGHLPPDDIPTIVGLKKWMRAEQDPELIVLGFQEVDTSSGAYLYRSPAREDAWIRAVTRALGRRADKYRKIASKQLVGLLILVFAANALEVDEVATASVGIGLGGFVANKGAVAVRMKVGERTVCFVNSHLSAFDGLQAMERRCWDWSEIYKRLRFRLEAGKVEDFWETPSTAATDSVDANDKLHDENQIKTAQDANDETAVQGRLGHGTLKEQITDGISNEVQAAVVMPTTNQQAQPPPEELTDQVTAATQLDITTDFPPPASPASPPLDPTISSTPLFVEQSIMDHDIVFHFGDLNFRLDLSHSEAHRLIRQRQLDTLYRYDQLESLRTSGSLFDDFLEGRTEDFAPTYKFDKGTDRYDTSEKQRVPAWTDRILWCVTKEWEDGDEQGVSLTAEWSGEKEEKARERQRSQGVMLQAYESVTDLKFSDHRPVRATFIVRIR</sequence>
<proteinExistence type="predicted"/>
<dbReference type="GO" id="GO:0046856">
    <property type="term" value="P:phosphatidylinositol dephosphorylation"/>
    <property type="evidence" value="ECO:0007669"/>
    <property type="project" value="InterPro"/>
</dbReference>
<dbReference type="PANTHER" id="PTHR11200">
    <property type="entry name" value="INOSITOL 5-PHOSPHATASE"/>
    <property type="match status" value="1"/>
</dbReference>
<dbReference type="Pfam" id="PF22669">
    <property type="entry name" value="Exo_endo_phos2"/>
    <property type="match status" value="2"/>
</dbReference>
<dbReference type="eggNOG" id="KOG0565">
    <property type="taxonomic scope" value="Eukaryota"/>
</dbReference>
<gene>
    <name evidence="2" type="ORF">UMAG_06317</name>
</gene>
<dbReference type="AlphaFoldDB" id="A0A0D1E736"/>
<dbReference type="STRING" id="237631.A0A0D1E736"/>
<protein>
    <recommendedName>
        <fullName evidence="1">Inositol polyphosphate-related phosphatase domain-containing protein</fullName>
    </recommendedName>
</protein>
<dbReference type="EMBL" id="CM003143">
    <property type="protein sequence ID" value="KIS70230.1"/>
    <property type="molecule type" value="Genomic_DNA"/>
</dbReference>
<dbReference type="SMART" id="SM00128">
    <property type="entry name" value="IPPc"/>
    <property type="match status" value="1"/>
</dbReference>
<dbReference type="VEuPathDB" id="FungiDB:UMAG_06317"/>
<dbReference type="InterPro" id="IPR000300">
    <property type="entry name" value="IPPc"/>
</dbReference>
<name>A0A0D1E736_MYCMD</name>
<feature type="domain" description="Inositol polyphosphate-related phosphatase" evidence="1">
    <location>
        <begin position="257"/>
        <end position="710"/>
    </location>
</feature>
<organism evidence="2 3">
    <name type="scientific">Mycosarcoma maydis</name>
    <name type="common">Corn smut fungus</name>
    <name type="synonym">Ustilago maydis</name>
    <dbReference type="NCBI Taxonomy" id="5270"/>
    <lineage>
        <taxon>Eukaryota</taxon>
        <taxon>Fungi</taxon>
        <taxon>Dikarya</taxon>
        <taxon>Basidiomycota</taxon>
        <taxon>Ustilaginomycotina</taxon>
        <taxon>Ustilaginomycetes</taxon>
        <taxon>Ustilaginales</taxon>
        <taxon>Ustilaginaceae</taxon>
        <taxon>Mycosarcoma</taxon>
    </lineage>
</organism>
<dbReference type="OrthoDB" id="7862313at2759"/>
<dbReference type="GeneID" id="23565945"/>
<keyword evidence="3" id="KW-1185">Reference proteome</keyword>
<dbReference type="InterPro" id="IPR046985">
    <property type="entry name" value="IP5"/>
</dbReference>
<dbReference type="OMA" id="AMERRCW"/>
<dbReference type="InterPro" id="IPR036691">
    <property type="entry name" value="Endo/exonu/phosph_ase_sf"/>
</dbReference>
<dbReference type="KEGG" id="uma:UMAG_06317"/>
<dbReference type="Gene3D" id="3.60.10.10">
    <property type="entry name" value="Endonuclease/exonuclease/phosphatase"/>
    <property type="match status" value="1"/>
</dbReference>
<accession>A0A0D1E736</accession>
<dbReference type="RefSeq" id="XP_011388312.1">
    <property type="nucleotide sequence ID" value="XM_011390010.1"/>
</dbReference>